<comment type="caution">
    <text evidence="1">The sequence shown here is derived from an EMBL/GenBank/DDBJ whole genome shotgun (WGS) entry which is preliminary data.</text>
</comment>
<keyword evidence="2" id="KW-1185">Reference proteome</keyword>
<dbReference type="EMBL" id="JBHUKU010000004">
    <property type="protein sequence ID" value="MFD2458665.1"/>
    <property type="molecule type" value="Genomic_DNA"/>
</dbReference>
<dbReference type="RefSeq" id="WP_345387586.1">
    <property type="nucleotide sequence ID" value="NZ_BAABHG010000002.1"/>
</dbReference>
<accession>A0ABW5GC35</accession>
<sequence length="89" mass="10208">MIVPQWEPVIVRLLADITNGEPCAYCFERRLPKCPGITLHVAMERDRAECDTAELLNTAMFELPAEMGWFEAMSEIRHRLASDWAISDQ</sequence>
<proteinExistence type="predicted"/>
<reference evidence="2" key="1">
    <citation type="journal article" date="2019" name="Int. J. Syst. Evol. Microbiol.">
        <title>The Global Catalogue of Microorganisms (GCM) 10K type strain sequencing project: providing services to taxonomists for standard genome sequencing and annotation.</title>
        <authorList>
            <consortium name="The Broad Institute Genomics Platform"/>
            <consortium name="The Broad Institute Genome Sequencing Center for Infectious Disease"/>
            <person name="Wu L."/>
            <person name="Ma J."/>
        </authorList>
    </citation>
    <scope>NUCLEOTIDE SEQUENCE [LARGE SCALE GENOMIC DNA]</scope>
    <source>
        <strain evidence="2">CGMCC 4.7643</strain>
    </source>
</reference>
<evidence type="ECO:0000313" key="2">
    <source>
        <dbReference type="Proteomes" id="UP001597419"/>
    </source>
</evidence>
<dbReference type="Proteomes" id="UP001597419">
    <property type="component" value="Unassembled WGS sequence"/>
</dbReference>
<evidence type="ECO:0000313" key="1">
    <source>
        <dbReference type="EMBL" id="MFD2458665.1"/>
    </source>
</evidence>
<protein>
    <submittedName>
        <fullName evidence="1">Uncharacterized protein</fullName>
    </submittedName>
</protein>
<organism evidence="1 2">
    <name type="scientific">Amycolatopsis samaneae</name>
    <dbReference type="NCBI Taxonomy" id="664691"/>
    <lineage>
        <taxon>Bacteria</taxon>
        <taxon>Bacillati</taxon>
        <taxon>Actinomycetota</taxon>
        <taxon>Actinomycetes</taxon>
        <taxon>Pseudonocardiales</taxon>
        <taxon>Pseudonocardiaceae</taxon>
        <taxon>Amycolatopsis</taxon>
    </lineage>
</organism>
<gene>
    <name evidence="1" type="ORF">ACFSYJ_08640</name>
</gene>
<name>A0ABW5GC35_9PSEU</name>